<dbReference type="InterPro" id="IPR050281">
    <property type="entry name" value="Flavin_monoamine_oxidase"/>
</dbReference>
<dbReference type="Gene3D" id="3.90.660.10">
    <property type="match status" value="1"/>
</dbReference>
<feature type="domain" description="Amine oxidase" evidence="4">
    <location>
        <begin position="552"/>
        <end position="901"/>
    </location>
</feature>
<evidence type="ECO:0000313" key="5">
    <source>
        <dbReference type="EMBL" id="CAL5137773.1"/>
    </source>
</evidence>
<name>A0AAV2TS33_CALDB</name>
<organism evidence="5 6">
    <name type="scientific">Calicophoron daubneyi</name>
    <name type="common">Rumen fluke</name>
    <name type="synonym">Paramphistomum daubneyi</name>
    <dbReference type="NCBI Taxonomy" id="300641"/>
    <lineage>
        <taxon>Eukaryota</taxon>
        <taxon>Metazoa</taxon>
        <taxon>Spiralia</taxon>
        <taxon>Lophotrochozoa</taxon>
        <taxon>Platyhelminthes</taxon>
        <taxon>Trematoda</taxon>
        <taxon>Digenea</taxon>
        <taxon>Plagiorchiida</taxon>
        <taxon>Pronocephalata</taxon>
        <taxon>Paramphistomoidea</taxon>
        <taxon>Paramphistomidae</taxon>
        <taxon>Calicophoron</taxon>
    </lineage>
</organism>
<dbReference type="Gene3D" id="1.10.287.80">
    <property type="entry name" value="ATP synthase, gamma subunit, helix hairpin domain"/>
    <property type="match status" value="1"/>
</dbReference>
<dbReference type="PANTHER" id="PTHR10742:SF386">
    <property type="entry name" value="LYSINE-SPECIFIC HISTONE DEMETHYLASE 1A"/>
    <property type="match status" value="1"/>
</dbReference>
<feature type="region of interest" description="Disordered" evidence="3">
    <location>
        <begin position="542"/>
        <end position="566"/>
    </location>
</feature>
<dbReference type="GO" id="GO:0006338">
    <property type="term" value="P:chromatin remodeling"/>
    <property type="evidence" value="ECO:0007669"/>
    <property type="project" value="TreeGrafter"/>
</dbReference>
<evidence type="ECO:0000256" key="2">
    <source>
        <dbReference type="ARBA" id="ARBA00023002"/>
    </source>
</evidence>
<dbReference type="PANTHER" id="PTHR10742">
    <property type="entry name" value="FLAVIN MONOAMINE OXIDASE"/>
    <property type="match status" value="1"/>
</dbReference>
<feature type="compositionally biased region" description="Low complexity" evidence="3">
    <location>
        <begin position="549"/>
        <end position="560"/>
    </location>
</feature>
<feature type="domain" description="Amine oxidase" evidence="4">
    <location>
        <begin position="340"/>
        <end position="483"/>
    </location>
</feature>
<dbReference type="Pfam" id="PF01593">
    <property type="entry name" value="Amino_oxidase"/>
    <property type="match status" value="3"/>
</dbReference>
<keyword evidence="2" id="KW-0560">Oxidoreductase</keyword>
<dbReference type="EMBL" id="CAXLJL010000434">
    <property type="protein sequence ID" value="CAL5137773.1"/>
    <property type="molecule type" value="Genomic_DNA"/>
</dbReference>
<dbReference type="Gene3D" id="3.50.50.60">
    <property type="entry name" value="FAD/NAD(P)-binding domain"/>
    <property type="match status" value="2"/>
</dbReference>
<comment type="similarity">
    <text evidence="1">Belongs to the flavin monoamine oxidase family.</text>
</comment>
<feature type="region of interest" description="Disordered" evidence="3">
    <location>
        <begin position="1"/>
        <end position="102"/>
    </location>
</feature>
<dbReference type="GO" id="GO:0050660">
    <property type="term" value="F:flavin adenine dinucleotide binding"/>
    <property type="evidence" value="ECO:0007669"/>
    <property type="project" value="TreeGrafter"/>
</dbReference>
<dbReference type="InterPro" id="IPR036188">
    <property type="entry name" value="FAD/NAD-bd_sf"/>
</dbReference>
<feature type="region of interest" description="Disordered" evidence="3">
    <location>
        <begin position="898"/>
        <end position="929"/>
    </location>
</feature>
<feature type="compositionally biased region" description="Basic residues" evidence="3">
    <location>
        <begin position="1"/>
        <end position="20"/>
    </location>
</feature>
<reference evidence="5" key="1">
    <citation type="submission" date="2024-06" db="EMBL/GenBank/DDBJ databases">
        <authorList>
            <person name="Liu X."/>
            <person name="Lenzi L."/>
            <person name="Haldenby T S."/>
            <person name="Uol C."/>
        </authorList>
    </citation>
    <scope>NUCLEOTIDE SEQUENCE</scope>
</reference>
<feature type="compositionally biased region" description="Low complexity" evidence="3">
    <location>
        <begin position="199"/>
        <end position="210"/>
    </location>
</feature>
<proteinExistence type="inferred from homology"/>
<feature type="compositionally biased region" description="Acidic residues" evidence="3">
    <location>
        <begin position="82"/>
        <end position="102"/>
    </location>
</feature>
<dbReference type="SUPFAM" id="SSF54373">
    <property type="entry name" value="FAD-linked reductases, C-terminal domain"/>
    <property type="match status" value="2"/>
</dbReference>
<dbReference type="GO" id="GO:0016491">
    <property type="term" value="F:oxidoreductase activity"/>
    <property type="evidence" value="ECO:0007669"/>
    <property type="project" value="UniProtKB-KW"/>
</dbReference>
<evidence type="ECO:0000256" key="3">
    <source>
        <dbReference type="SAM" id="MobiDB-lite"/>
    </source>
</evidence>
<sequence>MPRGRGSRRVRRPGNVHHSKLQSVEISTSDEDAVASGAPNAVAESSRSRGLRQDKEAEGPVKIEEDEEEDLGGTTARRLTEGEIDVDDGDSMSAEEEPVGEEAEEVLTPYEKAARICRLPSKELCSEEILLFPFLENASRPLRESYLCVRNLGCLLWSEDPCVQVTPSRLYTYVTSNISVESMRPMVDAGLTAPLPPNSSSSVMEETTSTRNKSAKESHRGNRHLATWAYPSSWSPWGTPAAKANLEKLCYYAVLFLERYGHVNFGLFRILAAPLTHVTLTRPADELESPEKSAEQSSTLRRSGSEKALPPNRRSGSTSSLSSVTGAQYPLHIIVLGAGVAGLMVARQLTYFGARVTILESRDRVGGRIWTHRKGDVYSELGAMVVTGLSANPVAVLAKQIPLCMMPINTECSLYDSKGRMITKELDEKVEEEFNRLLGTAAYLCHTKCMDSITLESGEEKSLSLGEVLEMLIRYQERHKIQLKITHRKLILKLLERKNELLAQITTERQHIENAYERWQTATARANPCSVVAPRVECAMEDQKENQASVHSSRSSSHHVNGGDVKPDVDRLQAAAENAASDAGSHSPSQPPPIFNVSEQFEVRRLLSELHEEWKKFDPLQTALARVNRQLEILLQSPPKEIYLTEFERRILDWHFANLEFANATELQNLSLRHWDQDDVFELNGEHCVIRDGYGQMTDALALAVTTAQTCSGSGSSTIPSGKQREGHGNYGVGSGHIELKSSVKRVLYNERGVRVDALNAAFSQDDLIEHEADLVVCTLPLGVLKESVSNQRSTSAKVTPTKGCGSAEDSATLTKLSAPMFQPPLPSWKVESIKRLGFGVLNKVVLIFEKFFWDRSQNLFGHVGADSASRGELFLFWSITDRPVLIALVAGRAAVELESEKPSPQRASPGSRLSTTASHKSSAGSGFSNAVSHGLHEPIVGRAMHILRTIFGQEGQSNGSAMQNMSDRRKTIPNPIDAIVTRWQSDPDSRGSYSYVGVGATGTDYDILGEPVPGSAPCISPESNKTTPMVGYSPVAKSAQEHPRVFFAGEHTCRCYPATVHGALLSGLREAARVANAYFPGPTPVREPNFKLNSSTDVLTTQSA</sequence>
<dbReference type="InterPro" id="IPR002937">
    <property type="entry name" value="Amino_oxidase"/>
</dbReference>
<feature type="region of interest" description="Disordered" evidence="3">
    <location>
        <begin position="283"/>
        <end position="323"/>
    </location>
</feature>
<evidence type="ECO:0000259" key="4">
    <source>
        <dbReference type="Pfam" id="PF01593"/>
    </source>
</evidence>
<protein>
    <recommendedName>
        <fullName evidence="4">Amine oxidase domain-containing protein</fullName>
    </recommendedName>
</protein>
<dbReference type="Gene3D" id="1.10.10.10">
    <property type="entry name" value="Winged helix-like DNA-binding domain superfamily/Winged helix DNA-binding domain"/>
    <property type="match status" value="1"/>
</dbReference>
<feature type="domain" description="Amine oxidase" evidence="4">
    <location>
        <begin position="940"/>
        <end position="1075"/>
    </location>
</feature>
<dbReference type="InterPro" id="IPR036388">
    <property type="entry name" value="WH-like_DNA-bd_sf"/>
</dbReference>
<feature type="compositionally biased region" description="Basic and acidic residues" evidence="3">
    <location>
        <begin position="283"/>
        <end position="294"/>
    </location>
</feature>
<feature type="region of interest" description="Disordered" evidence="3">
    <location>
        <begin position="194"/>
        <end position="220"/>
    </location>
</feature>
<evidence type="ECO:0000256" key="1">
    <source>
        <dbReference type="ARBA" id="ARBA00005995"/>
    </source>
</evidence>
<accession>A0AAV2TS33</accession>
<gene>
    <name evidence="5" type="ORF">CDAUBV1_LOCUS12259</name>
</gene>
<feature type="compositionally biased region" description="Basic and acidic residues" evidence="3">
    <location>
        <begin position="51"/>
        <end position="63"/>
    </location>
</feature>
<dbReference type="SUPFAM" id="SSF51905">
    <property type="entry name" value="FAD/NAD(P)-binding domain"/>
    <property type="match status" value="1"/>
</dbReference>
<comment type="caution">
    <text evidence="5">The sequence shown here is derived from an EMBL/GenBank/DDBJ whole genome shotgun (WGS) entry which is preliminary data.</text>
</comment>
<feature type="compositionally biased region" description="Polar residues" evidence="3">
    <location>
        <begin position="906"/>
        <end position="929"/>
    </location>
</feature>
<evidence type="ECO:0000313" key="6">
    <source>
        <dbReference type="Proteomes" id="UP001497525"/>
    </source>
</evidence>
<dbReference type="AlphaFoldDB" id="A0AAV2TS33"/>
<dbReference type="Proteomes" id="UP001497525">
    <property type="component" value="Unassembled WGS sequence"/>
</dbReference>
<feature type="region of interest" description="Disordered" evidence="3">
    <location>
        <begin position="576"/>
        <end position="595"/>
    </location>
</feature>
<dbReference type="GO" id="GO:0003682">
    <property type="term" value="F:chromatin binding"/>
    <property type="evidence" value="ECO:0007669"/>
    <property type="project" value="TreeGrafter"/>
</dbReference>